<evidence type="ECO:0000256" key="16">
    <source>
        <dbReference type="ARBA" id="ARBA00082815"/>
    </source>
</evidence>
<name>A0A8M1GT48_URSMA</name>
<dbReference type="Proteomes" id="UP000261680">
    <property type="component" value="Unplaced"/>
</dbReference>
<evidence type="ECO:0000256" key="12">
    <source>
        <dbReference type="ARBA" id="ARBA00058914"/>
    </source>
</evidence>
<feature type="region of interest" description="Disordered" evidence="17">
    <location>
        <begin position="466"/>
        <end position="497"/>
    </location>
</feature>
<dbReference type="InterPro" id="IPR009729">
    <property type="entry name" value="Gal-3-0_sulfotransfrase"/>
</dbReference>
<keyword evidence="6" id="KW-0460">Magnesium</keyword>
<dbReference type="GeneID" id="121104736"/>
<evidence type="ECO:0000256" key="4">
    <source>
        <dbReference type="ARBA" id="ARBA00022679"/>
    </source>
</evidence>
<dbReference type="KEGG" id="umr:121104736"/>
<dbReference type="CTD" id="89792"/>
<dbReference type="AlphaFoldDB" id="A0A8M1GT48"/>
<reference evidence="19" key="1">
    <citation type="submission" date="2025-08" db="UniProtKB">
        <authorList>
            <consortium name="RefSeq"/>
        </authorList>
    </citation>
    <scope>IDENTIFICATION</scope>
    <source>
        <tissue evidence="19">Whole blood</tissue>
    </source>
</reference>
<evidence type="ECO:0000256" key="8">
    <source>
        <dbReference type="ARBA" id="ARBA00022989"/>
    </source>
</evidence>
<evidence type="ECO:0000256" key="5">
    <source>
        <dbReference type="ARBA" id="ARBA00022692"/>
    </source>
</evidence>
<accession>A0A8M1GT48</accession>
<gene>
    <name evidence="19" type="primary">GAL3ST3</name>
</gene>
<dbReference type="PANTHER" id="PTHR14647">
    <property type="entry name" value="GALACTOSE-3-O-SULFOTRANSFERASE"/>
    <property type="match status" value="1"/>
</dbReference>
<evidence type="ECO:0000256" key="17">
    <source>
        <dbReference type="SAM" id="MobiDB-lite"/>
    </source>
</evidence>
<dbReference type="InterPro" id="IPR027417">
    <property type="entry name" value="P-loop_NTPase"/>
</dbReference>
<comment type="cofactor">
    <cofactor evidence="1">
        <name>Mg(2+)</name>
        <dbReference type="ChEBI" id="CHEBI:18420"/>
    </cofactor>
</comment>
<evidence type="ECO:0000256" key="9">
    <source>
        <dbReference type="ARBA" id="ARBA00023034"/>
    </source>
</evidence>
<keyword evidence="8" id="KW-1133">Transmembrane helix</keyword>
<keyword evidence="5" id="KW-0812">Transmembrane</keyword>
<evidence type="ECO:0000256" key="11">
    <source>
        <dbReference type="ARBA" id="ARBA00023180"/>
    </source>
</evidence>
<dbReference type="FunFam" id="3.40.50.300:FF:001285">
    <property type="entry name" value="galactose-3-O-sulfotransferase 3"/>
    <property type="match status" value="1"/>
</dbReference>
<evidence type="ECO:0000256" key="15">
    <source>
        <dbReference type="ARBA" id="ARBA00081852"/>
    </source>
</evidence>
<comment type="function">
    <text evidence="12">Transfers a sulfate to position 3 of non-reducing beta-galactosyl residues in N-glycans and core2-branched O-glycans. Has high activity towards Gal-beta-1,4-GlcNAc, Gal-beta-1,4(Fuc-alpha-1,3)GlcNAc and lower activity towards Gal-beta-1,3(Fuc-alpha-1,4)GlcNAc.</text>
</comment>
<evidence type="ECO:0000256" key="2">
    <source>
        <dbReference type="ARBA" id="ARBA00004447"/>
    </source>
</evidence>
<evidence type="ECO:0000256" key="7">
    <source>
        <dbReference type="ARBA" id="ARBA00022968"/>
    </source>
</evidence>
<evidence type="ECO:0000256" key="13">
    <source>
        <dbReference type="ARBA" id="ARBA00060663"/>
    </source>
</evidence>
<keyword evidence="7" id="KW-0735">Signal-anchor</keyword>
<protein>
    <recommendedName>
        <fullName evidence="14">Galactose-3-O-sulfotransferase 3</fullName>
    </recommendedName>
    <alternativeName>
        <fullName evidence="16">Beta-galactose-3-O-sulfotransferase 3</fullName>
    </alternativeName>
    <alternativeName>
        <fullName evidence="15">Gal-beta-1, 3-GalNAc 3'-sulfotransferase 3</fullName>
    </alternativeName>
</protein>
<evidence type="ECO:0000256" key="10">
    <source>
        <dbReference type="ARBA" id="ARBA00023136"/>
    </source>
</evidence>
<proteinExistence type="inferred from homology"/>
<dbReference type="Pfam" id="PF06990">
    <property type="entry name" value="Gal-3-0_sulfotr"/>
    <property type="match status" value="2"/>
</dbReference>
<keyword evidence="10" id="KW-0472">Membrane</keyword>
<keyword evidence="9" id="KW-0333">Golgi apparatus</keyword>
<dbReference type="Gene3D" id="3.40.50.300">
    <property type="entry name" value="P-loop containing nucleotide triphosphate hydrolases"/>
    <property type="match status" value="1"/>
</dbReference>
<evidence type="ECO:0000313" key="19">
    <source>
        <dbReference type="RefSeq" id="XP_040494714.1"/>
    </source>
</evidence>
<comment type="similarity">
    <text evidence="3">Belongs to the galactose-3-O-sulfotransferase family.</text>
</comment>
<comment type="subcellular location">
    <subcellularLocation>
        <location evidence="2">Golgi apparatus</location>
        <location evidence="2">Golgi stack membrane</location>
        <topology evidence="2">Single-pass type II membrane protein</topology>
    </subcellularLocation>
</comment>
<evidence type="ECO:0000256" key="14">
    <source>
        <dbReference type="ARBA" id="ARBA00074954"/>
    </source>
</evidence>
<evidence type="ECO:0000256" key="6">
    <source>
        <dbReference type="ARBA" id="ARBA00022842"/>
    </source>
</evidence>
<evidence type="ECO:0000256" key="1">
    <source>
        <dbReference type="ARBA" id="ARBA00001946"/>
    </source>
</evidence>
<dbReference type="GO" id="GO:0009247">
    <property type="term" value="P:glycolipid biosynthetic process"/>
    <property type="evidence" value="ECO:0007669"/>
    <property type="project" value="InterPro"/>
</dbReference>
<organism evidence="18 19">
    <name type="scientific">Ursus maritimus</name>
    <name type="common">Polar bear</name>
    <name type="synonym">Thalarctos maritimus</name>
    <dbReference type="NCBI Taxonomy" id="29073"/>
    <lineage>
        <taxon>Eukaryota</taxon>
        <taxon>Metazoa</taxon>
        <taxon>Chordata</taxon>
        <taxon>Craniata</taxon>
        <taxon>Vertebrata</taxon>
        <taxon>Euteleostomi</taxon>
        <taxon>Mammalia</taxon>
        <taxon>Eutheria</taxon>
        <taxon>Laurasiatheria</taxon>
        <taxon>Carnivora</taxon>
        <taxon>Caniformia</taxon>
        <taxon>Ursidae</taxon>
        <taxon>Ursus</taxon>
    </lineage>
</organism>
<keyword evidence="4" id="KW-0808">Transferase</keyword>
<dbReference type="PANTHER" id="PTHR14647:SF83">
    <property type="entry name" value="GALACTOSE-3-O-SULFOTRANSFERASE 3"/>
    <property type="match status" value="1"/>
</dbReference>
<keyword evidence="18" id="KW-1185">Reference proteome</keyword>
<dbReference type="RefSeq" id="XP_040494714.1">
    <property type="nucleotide sequence ID" value="XM_040638780.1"/>
</dbReference>
<sequence length="497" mass="56039">MPPILQHVQQATKMMSRRKILLLVLGCSTVSLLIHQGAQLSCIQFFKQADRLRAQYLVDCCHLAACHTPLLVHGCGPSYRPWGGAGVELHSSHTSFPLRTTPHPGLGRYPKLFPLSCPPLRDSPPRPKHMTVAFLKTHKTAGTTVQNILFRFAERHNLTVALPHPSCEHQFCYPRNFSAHFVHPATRPPHVLASHLRFDRAELERLMPPGTVYVTILREPASMFESLFSYYNQYCPAFRRVPNASLEAFLRAPEAYYRAGEHFAMFAHNTLAYDLGGDNERSPRDDAAYLAGLIRQVEEVFSLVMIAEYFDESLVLLRRLLAWDLDDVLYAKLNARAASSRLAAIPAALARAARAWNALDAGLYDHFNATFWRRVASAGRACVEREARELREARERLLRRCFGEEPVLRPAAQIRTKQLQPWQPSRKVDIMGYDLPSGGAGPATEACLKLAMPEVQYSSYLLRKQKRRGGVRARPEPVLDNPPPRPIRALPRGPQGH</sequence>
<dbReference type="SUPFAM" id="SSF52540">
    <property type="entry name" value="P-loop containing nucleoside triphosphate hydrolases"/>
    <property type="match status" value="1"/>
</dbReference>
<dbReference type="GO" id="GO:0032580">
    <property type="term" value="C:Golgi cisterna membrane"/>
    <property type="evidence" value="ECO:0007669"/>
    <property type="project" value="UniProtKB-SubCell"/>
</dbReference>
<dbReference type="OrthoDB" id="514299at2759"/>
<comment type="pathway">
    <text evidence="13">Protein modification; carbohydrate sulfation.</text>
</comment>
<keyword evidence="11" id="KW-0325">Glycoprotein</keyword>
<dbReference type="GO" id="GO:0001733">
    <property type="term" value="F:galactosylceramide sulfotransferase activity"/>
    <property type="evidence" value="ECO:0007669"/>
    <property type="project" value="InterPro"/>
</dbReference>
<evidence type="ECO:0000256" key="3">
    <source>
        <dbReference type="ARBA" id="ARBA00008124"/>
    </source>
</evidence>
<evidence type="ECO:0000313" key="18">
    <source>
        <dbReference type="Proteomes" id="UP000261680"/>
    </source>
</evidence>